<accession>A0ABS2MPD3</accession>
<dbReference type="Pfam" id="PF05235">
    <property type="entry name" value="CHAD"/>
    <property type="match status" value="1"/>
</dbReference>
<evidence type="ECO:0000313" key="2">
    <source>
        <dbReference type="EMBL" id="MBM7561252.1"/>
    </source>
</evidence>
<sequence length="260" mass="31029">MNAYEIEGLFTIHLSEMDEKLKEMIRLDFNHDSIHAYRESIRLFRALLYFYKPAMRAGDYRYLDIQSKKYFDKTSRIRELDVFIDGYGSSMNRQTLNILEDLKQPLMARLKLDVRRMIPFRFSRLSVKLPYLNPDSMKSFELDRQCELFEEFMYVAPELEDLQEKYIHSKRMLSKKIRYIHQIILSNDASLVLLNKRLESFQAIAKNLHDTCVNLRLVGTYKLEDSNLIEVLVENHTRYTKISTEAYAILIDEMQLILKK</sequence>
<feature type="domain" description="CHAD" evidence="1">
    <location>
        <begin position="13"/>
        <end position="216"/>
    </location>
</feature>
<proteinExistence type="predicted"/>
<reference evidence="2 3" key="1">
    <citation type="submission" date="2021-01" db="EMBL/GenBank/DDBJ databases">
        <title>Genomic Encyclopedia of Type Strains, Phase IV (KMG-IV): sequencing the most valuable type-strain genomes for metagenomic binning, comparative biology and taxonomic classification.</title>
        <authorList>
            <person name="Goeker M."/>
        </authorList>
    </citation>
    <scope>NUCLEOTIDE SEQUENCE [LARGE SCALE GENOMIC DNA]</scope>
    <source>
        <strain evidence="2 3">DSM 24436</strain>
    </source>
</reference>
<dbReference type="Gene3D" id="1.40.20.10">
    <property type="entry name" value="CHAD domain"/>
    <property type="match status" value="1"/>
</dbReference>
<organism evidence="2 3">
    <name type="scientific">Fusibacter tunisiensis</name>
    <dbReference type="NCBI Taxonomy" id="1008308"/>
    <lineage>
        <taxon>Bacteria</taxon>
        <taxon>Bacillati</taxon>
        <taxon>Bacillota</taxon>
        <taxon>Clostridia</taxon>
        <taxon>Eubacteriales</taxon>
        <taxon>Eubacteriales Family XII. Incertae Sedis</taxon>
        <taxon>Fusibacter</taxon>
    </lineage>
</organism>
<keyword evidence="3" id="KW-1185">Reference proteome</keyword>
<comment type="caution">
    <text evidence="2">The sequence shown here is derived from an EMBL/GenBank/DDBJ whole genome shotgun (WGS) entry which is preliminary data.</text>
</comment>
<evidence type="ECO:0000313" key="3">
    <source>
        <dbReference type="Proteomes" id="UP000767854"/>
    </source>
</evidence>
<name>A0ABS2MPD3_9FIRM</name>
<evidence type="ECO:0000259" key="1">
    <source>
        <dbReference type="Pfam" id="PF05235"/>
    </source>
</evidence>
<dbReference type="Proteomes" id="UP000767854">
    <property type="component" value="Unassembled WGS sequence"/>
</dbReference>
<dbReference type="EMBL" id="JAFBDT010000004">
    <property type="protein sequence ID" value="MBM7561252.1"/>
    <property type="molecule type" value="Genomic_DNA"/>
</dbReference>
<protein>
    <submittedName>
        <fullName evidence="2">CHAD domain-containing protein</fullName>
    </submittedName>
</protein>
<dbReference type="RefSeq" id="WP_204662560.1">
    <property type="nucleotide sequence ID" value="NZ_JAFBDT010000004.1"/>
</dbReference>
<dbReference type="InterPro" id="IPR007899">
    <property type="entry name" value="CHAD_dom"/>
</dbReference>
<gene>
    <name evidence="2" type="ORF">JOC49_000772</name>
</gene>
<dbReference type="InterPro" id="IPR038186">
    <property type="entry name" value="CHAD_dom_sf"/>
</dbReference>